<dbReference type="OrthoDB" id="2269034at2759"/>
<protein>
    <submittedName>
        <fullName evidence="1">Uncharacterized protein</fullName>
    </submittedName>
</protein>
<keyword evidence="2" id="KW-1185">Reference proteome</keyword>
<name>A0A0C2WUG5_AMAMK</name>
<dbReference type="EMBL" id="KN818242">
    <property type="protein sequence ID" value="KIL65422.1"/>
    <property type="molecule type" value="Genomic_DNA"/>
</dbReference>
<sequence>MSSSPFDLLPVEIIQKIFLSSLPENNMMILPPKNLKKDTVQLVISQVSSRWRLIALSTFQLWDNVMLSPPNNPALRLASLWFHRARGLPITLKVQTPPSLPHDDPHIHDLCRLISSHRFKSLGGNPTNHWLLLHDKSYEESFASLDSLYLEFPIHPFQERKSPSSDDCCLLPSLQYLHLNFKRFPVSRGRDLHMIPWPQLSTLTVHNATNFSTIIDIMRESKALVECKLLKFHADADVRVVSLATPLPHLRHLELSSKRPLLHLIKVLSTFNMPNITSIHLAFTGEFLMDSCLTTDWLSRQLDVPFRQLQEITFSNPNKMLDVRMFLRRMPSLRRLALHGYVLLDHYTADEISTGKLGRHIDTISLRSCDSVGCVLDMIEKRQENAKSDKGRNLQPFIHVLLACPAAQGNKFKERAERLERQHNIQIKMEPGIVVGVGRY</sequence>
<organism evidence="1 2">
    <name type="scientific">Amanita muscaria (strain Koide BX008)</name>
    <dbReference type="NCBI Taxonomy" id="946122"/>
    <lineage>
        <taxon>Eukaryota</taxon>
        <taxon>Fungi</taxon>
        <taxon>Dikarya</taxon>
        <taxon>Basidiomycota</taxon>
        <taxon>Agaricomycotina</taxon>
        <taxon>Agaricomycetes</taxon>
        <taxon>Agaricomycetidae</taxon>
        <taxon>Agaricales</taxon>
        <taxon>Pluteineae</taxon>
        <taxon>Amanitaceae</taxon>
        <taxon>Amanita</taxon>
    </lineage>
</organism>
<proteinExistence type="predicted"/>
<gene>
    <name evidence="1" type="ORF">M378DRAFT_178374</name>
</gene>
<accession>A0A0C2WUG5</accession>
<dbReference type="InParanoid" id="A0A0C2WUG5"/>
<dbReference type="HOGENOM" id="CLU_628463_0_0_1"/>
<dbReference type="SUPFAM" id="SSF52047">
    <property type="entry name" value="RNI-like"/>
    <property type="match status" value="1"/>
</dbReference>
<dbReference type="AlphaFoldDB" id="A0A0C2WUG5"/>
<dbReference type="STRING" id="946122.A0A0C2WUG5"/>
<evidence type="ECO:0000313" key="2">
    <source>
        <dbReference type="Proteomes" id="UP000054549"/>
    </source>
</evidence>
<dbReference type="InterPro" id="IPR032675">
    <property type="entry name" value="LRR_dom_sf"/>
</dbReference>
<evidence type="ECO:0000313" key="1">
    <source>
        <dbReference type="EMBL" id="KIL65422.1"/>
    </source>
</evidence>
<dbReference type="Proteomes" id="UP000054549">
    <property type="component" value="Unassembled WGS sequence"/>
</dbReference>
<reference evidence="1 2" key="1">
    <citation type="submission" date="2014-04" db="EMBL/GenBank/DDBJ databases">
        <title>Evolutionary Origins and Diversification of the Mycorrhizal Mutualists.</title>
        <authorList>
            <consortium name="DOE Joint Genome Institute"/>
            <consortium name="Mycorrhizal Genomics Consortium"/>
            <person name="Kohler A."/>
            <person name="Kuo A."/>
            <person name="Nagy L.G."/>
            <person name="Floudas D."/>
            <person name="Copeland A."/>
            <person name="Barry K.W."/>
            <person name="Cichocki N."/>
            <person name="Veneault-Fourrey C."/>
            <person name="LaButti K."/>
            <person name="Lindquist E.A."/>
            <person name="Lipzen A."/>
            <person name="Lundell T."/>
            <person name="Morin E."/>
            <person name="Murat C."/>
            <person name="Riley R."/>
            <person name="Ohm R."/>
            <person name="Sun H."/>
            <person name="Tunlid A."/>
            <person name="Henrissat B."/>
            <person name="Grigoriev I.V."/>
            <person name="Hibbett D.S."/>
            <person name="Martin F."/>
        </authorList>
    </citation>
    <scope>NUCLEOTIDE SEQUENCE [LARGE SCALE GENOMIC DNA]</scope>
    <source>
        <strain evidence="1 2">Koide BX008</strain>
    </source>
</reference>
<dbReference type="Gene3D" id="3.80.10.10">
    <property type="entry name" value="Ribonuclease Inhibitor"/>
    <property type="match status" value="1"/>
</dbReference>